<evidence type="ECO:0000256" key="7">
    <source>
        <dbReference type="ARBA" id="ARBA00080667"/>
    </source>
</evidence>
<evidence type="ECO:0000256" key="5">
    <source>
        <dbReference type="ARBA" id="ARBA00069710"/>
    </source>
</evidence>
<dbReference type="EMBL" id="AP022620">
    <property type="protein sequence ID" value="BBZ79768.1"/>
    <property type="molecule type" value="Genomic_DNA"/>
</dbReference>
<evidence type="ECO:0000256" key="6">
    <source>
        <dbReference type="ARBA" id="ARBA00076959"/>
    </source>
</evidence>
<keyword evidence="2 11" id="KW-0436">Ligase</keyword>
<keyword evidence="12" id="KW-1185">Reference proteome</keyword>
<dbReference type="InterPro" id="IPR042099">
    <property type="entry name" value="ANL_N_sf"/>
</dbReference>
<dbReference type="Proteomes" id="UP000467249">
    <property type="component" value="Chromosome"/>
</dbReference>
<dbReference type="InterPro" id="IPR020845">
    <property type="entry name" value="AMP-binding_CS"/>
</dbReference>
<dbReference type="PANTHER" id="PTHR43201">
    <property type="entry name" value="ACYL-COA SYNTHETASE"/>
    <property type="match status" value="1"/>
</dbReference>
<comment type="catalytic activity">
    <reaction evidence="4">
        <text>a long-chain fatty acid + ATP + CoA = a long-chain fatty acyl-CoA + AMP + diphosphate</text>
        <dbReference type="Rhea" id="RHEA:15421"/>
        <dbReference type="ChEBI" id="CHEBI:30616"/>
        <dbReference type="ChEBI" id="CHEBI:33019"/>
        <dbReference type="ChEBI" id="CHEBI:57287"/>
        <dbReference type="ChEBI" id="CHEBI:57560"/>
        <dbReference type="ChEBI" id="CHEBI:83139"/>
        <dbReference type="ChEBI" id="CHEBI:456215"/>
        <dbReference type="EC" id="6.2.1.3"/>
    </reaction>
</comment>
<proteinExistence type="inferred from homology"/>
<dbReference type="Pfam" id="PF00501">
    <property type="entry name" value="AMP-binding"/>
    <property type="match status" value="1"/>
</dbReference>
<dbReference type="GO" id="GO:0004467">
    <property type="term" value="F:long-chain fatty acid-CoA ligase activity"/>
    <property type="evidence" value="ECO:0007669"/>
    <property type="project" value="UniProtKB-EC"/>
</dbReference>
<organism evidence="11 12">
    <name type="scientific">Mycolicibacterium anyangense</name>
    <dbReference type="NCBI Taxonomy" id="1431246"/>
    <lineage>
        <taxon>Bacteria</taxon>
        <taxon>Bacillati</taxon>
        <taxon>Actinomycetota</taxon>
        <taxon>Actinomycetes</taxon>
        <taxon>Mycobacteriales</taxon>
        <taxon>Mycobacteriaceae</taxon>
        <taxon>Mycolicibacterium</taxon>
    </lineage>
</organism>
<evidence type="ECO:0000259" key="10">
    <source>
        <dbReference type="Pfam" id="PF13193"/>
    </source>
</evidence>
<dbReference type="InterPro" id="IPR000873">
    <property type="entry name" value="AMP-dep_synth/lig_dom"/>
</dbReference>
<dbReference type="PROSITE" id="PS00455">
    <property type="entry name" value="AMP_BINDING"/>
    <property type="match status" value="1"/>
</dbReference>
<dbReference type="SUPFAM" id="SSF56801">
    <property type="entry name" value="Acetyl-CoA synthetase-like"/>
    <property type="match status" value="1"/>
</dbReference>
<comment type="similarity">
    <text evidence="1">Belongs to the ATP-dependent AMP-binding enzyme family.</text>
</comment>
<dbReference type="Gene3D" id="3.30.300.30">
    <property type="match status" value="1"/>
</dbReference>
<accession>A0A6N4WGW2</accession>
<dbReference type="PANTHER" id="PTHR43201:SF32">
    <property type="entry name" value="2-SUCCINYLBENZOATE--COA LIGASE, CHLOROPLASTIC_PEROXISOMAL"/>
    <property type="match status" value="1"/>
</dbReference>
<evidence type="ECO:0000256" key="3">
    <source>
        <dbReference type="ARBA" id="ARBA00026121"/>
    </source>
</evidence>
<dbReference type="InterPro" id="IPR025110">
    <property type="entry name" value="AMP-bd_C"/>
</dbReference>
<dbReference type="InterPro" id="IPR045851">
    <property type="entry name" value="AMP-bd_C_sf"/>
</dbReference>
<evidence type="ECO:0000256" key="8">
    <source>
        <dbReference type="ARBA" id="ARBA00083882"/>
    </source>
</evidence>
<evidence type="ECO:0000256" key="1">
    <source>
        <dbReference type="ARBA" id="ARBA00006432"/>
    </source>
</evidence>
<gene>
    <name evidence="11" type="ORF">MANY_51050</name>
</gene>
<dbReference type="EC" id="6.2.1.3" evidence="3"/>
<dbReference type="FunFam" id="3.30.300.30:FF:000008">
    <property type="entry name" value="2,3-dihydroxybenzoate-AMP ligase"/>
    <property type="match status" value="1"/>
</dbReference>
<evidence type="ECO:0000313" key="11">
    <source>
        <dbReference type="EMBL" id="BBZ79768.1"/>
    </source>
</evidence>
<evidence type="ECO:0000256" key="2">
    <source>
        <dbReference type="ARBA" id="ARBA00022598"/>
    </source>
</evidence>
<reference evidence="11 12" key="1">
    <citation type="journal article" date="2019" name="Emerg. Microbes Infect.">
        <title>Comprehensive subspecies identification of 175 nontuberculous mycobacteria species based on 7547 genomic profiles.</title>
        <authorList>
            <person name="Matsumoto Y."/>
            <person name="Kinjo T."/>
            <person name="Motooka D."/>
            <person name="Nabeya D."/>
            <person name="Jung N."/>
            <person name="Uechi K."/>
            <person name="Horii T."/>
            <person name="Iida T."/>
            <person name="Fujita J."/>
            <person name="Nakamura S."/>
        </authorList>
    </citation>
    <scope>NUCLEOTIDE SEQUENCE [LARGE SCALE GENOMIC DNA]</scope>
    <source>
        <strain evidence="11 12">JCM 30275</strain>
    </source>
</reference>
<dbReference type="CDD" id="cd04433">
    <property type="entry name" value="AFD_class_I"/>
    <property type="match status" value="1"/>
</dbReference>
<feature type="domain" description="AMP-binding enzyme C-terminal" evidence="10">
    <location>
        <begin position="436"/>
        <end position="511"/>
    </location>
</feature>
<dbReference type="KEGG" id="many:MANY_51050"/>
<evidence type="ECO:0000259" key="9">
    <source>
        <dbReference type="Pfam" id="PF00501"/>
    </source>
</evidence>
<feature type="domain" description="AMP-dependent synthetase/ligase" evidence="9">
    <location>
        <begin position="41"/>
        <end position="388"/>
    </location>
</feature>
<evidence type="ECO:0000256" key="4">
    <source>
        <dbReference type="ARBA" id="ARBA00036813"/>
    </source>
</evidence>
<dbReference type="AlphaFoldDB" id="A0A6N4WGW2"/>
<sequence>MRQLTISACVDEVPCVYPVGSERPMSIALLLDMAQGGSLADPDLTAIVSGELRLSVAELSALADGGAGVVAVSGAEHVAYVGTGGAMLPLLLFASARAAVPFTPLNYRLSAENLRTLIGRLPEPLVVVDDEYRDAVGDCGRQVITSAEFLNAARTGDPLADAAGPDPDAVAVVLFTSGTTSAPKAVELSHNNLTSYIMGTVDFDSAEPGDASLICVPPYHIAGVSAALSNLYAGRRMVYLTAFDAGEWVRLVDGESVTSATVVPTMLDRIVTELEAASSTLPTLRSLAYGGSKVALPLVRKALRLLPDVGFVNAYGLTETSSTIAVLTPDDHRVAFSSEHPDVVRRLGSVGRPVPTIEVQIRGEDGTVLGPNETGELFVRGEQVSGRYTGIGSVLDDEGWFPTKDVAYLDADGYLFIGGRSDDTIIRGGENIAPAEIEDVLVEHPDVHECAVVGVEDPSWGQIIVAVVVPAAGSTPDVEAVREFVRSQLRGSRTPDRVVFREELPANATGKVLRRDLVRELNESVKEPV</sequence>
<evidence type="ECO:0000313" key="12">
    <source>
        <dbReference type="Proteomes" id="UP000467249"/>
    </source>
</evidence>
<dbReference type="GO" id="GO:0031956">
    <property type="term" value="F:medium-chain fatty acid-CoA ligase activity"/>
    <property type="evidence" value="ECO:0007669"/>
    <property type="project" value="TreeGrafter"/>
</dbReference>
<dbReference type="Gene3D" id="3.40.50.12780">
    <property type="entry name" value="N-terminal domain of ligase-like"/>
    <property type="match status" value="1"/>
</dbReference>
<dbReference type="Pfam" id="PF13193">
    <property type="entry name" value="AMP-binding_C"/>
    <property type="match status" value="1"/>
</dbReference>
<name>A0A6N4WGW2_9MYCO</name>
<protein>
    <recommendedName>
        <fullName evidence="5">Long-chain-fatty-acid--CoA ligase FadD13</fullName>
        <ecNumber evidence="3">6.2.1.3</ecNumber>
    </recommendedName>
    <alternativeName>
        <fullName evidence="6">Fatty acyl-CoA ligase</fullName>
    </alternativeName>
    <alternativeName>
        <fullName evidence="8">Fatty acyl-CoA synthetase</fullName>
    </alternativeName>
    <alternativeName>
        <fullName evidence="7">Very-long-chain fatty-acyl-CoA synthetase</fullName>
    </alternativeName>
</protein>